<evidence type="ECO:0000313" key="2">
    <source>
        <dbReference type="EMBL" id="MBU5437001.1"/>
    </source>
</evidence>
<dbReference type="InterPro" id="IPR037522">
    <property type="entry name" value="HD_GYP_dom"/>
</dbReference>
<keyword evidence="3" id="KW-1185">Reference proteome</keyword>
<accession>A0ABS6E344</accession>
<dbReference type="PANTHER" id="PTHR43155:SF8">
    <property type="entry name" value="METAL DEPENDENT PHOSPHOHYDROLASE"/>
    <property type="match status" value="1"/>
</dbReference>
<evidence type="ECO:0000313" key="3">
    <source>
        <dbReference type="Proteomes" id="UP000749471"/>
    </source>
</evidence>
<reference evidence="2 3" key="1">
    <citation type="submission" date="2021-06" db="EMBL/GenBank/DDBJ databases">
        <authorList>
            <person name="Sun Q."/>
            <person name="Li D."/>
        </authorList>
    </citation>
    <scope>NUCLEOTIDE SEQUENCE [LARGE SCALE GENOMIC DNA]</scope>
    <source>
        <strain evidence="2 3">MSJ-40</strain>
    </source>
</reference>
<dbReference type="EMBL" id="JAHLPM010000002">
    <property type="protein sequence ID" value="MBU5437001.1"/>
    <property type="molecule type" value="Genomic_DNA"/>
</dbReference>
<evidence type="ECO:0000259" key="1">
    <source>
        <dbReference type="PROSITE" id="PS51832"/>
    </source>
</evidence>
<dbReference type="Pfam" id="PF13487">
    <property type="entry name" value="HD_5"/>
    <property type="match status" value="1"/>
</dbReference>
<organism evidence="2 3">
    <name type="scientific">Tissierella simiarum</name>
    <dbReference type="NCBI Taxonomy" id="2841534"/>
    <lineage>
        <taxon>Bacteria</taxon>
        <taxon>Bacillati</taxon>
        <taxon>Bacillota</taxon>
        <taxon>Tissierellia</taxon>
        <taxon>Tissierellales</taxon>
        <taxon>Tissierellaceae</taxon>
        <taxon>Tissierella</taxon>
    </lineage>
</organism>
<dbReference type="PANTHER" id="PTHR43155">
    <property type="entry name" value="CYCLIC DI-GMP PHOSPHODIESTERASE PA4108-RELATED"/>
    <property type="match status" value="1"/>
</dbReference>
<dbReference type="InterPro" id="IPR003607">
    <property type="entry name" value="HD/PDEase_dom"/>
</dbReference>
<name>A0ABS6E344_9FIRM</name>
<comment type="caution">
    <text evidence="2">The sequence shown here is derived from an EMBL/GenBank/DDBJ whole genome shotgun (WGS) entry which is preliminary data.</text>
</comment>
<dbReference type="Proteomes" id="UP000749471">
    <property type="component" value="Unassembled WGS sequence"/>
</dbReference>
<proteinExistence type="predicted"/>
<feature type="domain" description="HD-GYP" evidence="1">
    <location>
        <begin position="172"/>
        <end position="361"/>
    </location>
</feature>
<gene>
    <name evidence="2" type="ORF">KQI42_03205</name>
</gene>
<dbReference type="RefSeq" id="WP_216516683.1">
    <property type="nucleotide sequence ID" value="NZ_JAHLPM010000002.1"/>
</dbReference>
<dbReference type="PROSITE" id="PS51832">
    <property type="entry name" value="HD_GYP"/>
    <property type="match status" value="1"/>
</dbReference>
<dbReference type="CDD" id="cd00077">
    <property type="entry name" value="HDc"/>
    <property type="match status" value="1"/>
</dbReference>
<protein>
    <submittedName>
        <fullName evidence="2">HD domain-containing protein</fullName>
    </submittedName>
</protein>
<dbReference type="SMART" id="SM00471">
    <property type="entry name" value="HDc"/>
    <property type="match status" value="1"/>
</dbReference>
<sequence>MSIYENISPEGLLSYQSSLVKKRMESYLHKLNEKLKYDLCLTYLINESGNAALLCGEHLSNRAKNLIEIPKVIFIQNTMNYIFHNLLLEKSMLEKRYKPNSSLPMIEGIKSELYIPAFVNKKNSSILIGYIYFGSFDYREYDCFLIEKNPMFLEYISIILKLLDLLSIKENPIHNLIDLSDIVLECLKHKDPSLPGHSHNVASLSSEIAVRLKFPYNEVKKLYFGGLLHDVGKSIIDKNILNKPGPLTTSEFEIVKNHPISSYNISERLLVNTPQLEDVPIMIKHHHERYDGKGYPDGLKENEVPFGSYIIGISDAVDTMLSSRSYKESFPVEKVVEELNINKGKQFHPQLVDIMVDKLTK</sequence>